<comment type="caution">
    <text evidence="1">The sequence shown here is derived from an EMBL/GenBank/DDBJ whole genome shotgun (WGS) entry which is preliminary data.</text>
</comment>
<keyword evidence="2" id="KW-1185">Reference proteome</keyword>
<sequence length="92" mass="10855">MPQKRTLKRPQVNIVLSEPQLADVQQIMDERGILHLSDYVRQVIARDIRQWKTEHYTQYVSADQLKNPEFLEFLDWRKLRQTGGARPPGKSP</sequence>
<proteinExistence type="predicted"/>
<dbReference type="AlphaFoldDB" id="A0A178IJU9"/>
<dbReference type="STRING" id="1184151.AW736_10335"/>
<evidence type="ECO:0000313" key="2">
    <source>
        <dbReference type="Proteomes" id="UP000078486"/>
    </source>
</evidence>
<evidence type="ECO:0000313" key="1">
    <source>
        <dbReference type="EMBL" id="OAM90163.1"/>
    </source>
</evidence>
<dbReference type="EMBL" id="LRRQ01000075">
    <property type="protein sequence ID" value="OAM90163.1"/>
    <property type="molecule type" value="Genomic_DNA"/>
</dbReference>
<organism evidence="1 2">
    <name type="scientific">Termitidicoccus mucosus</name>
    <dbReference type="NCBI Taxonomy" id="1184151"/>
    <lineage>
        <taxon>Bacteria</taxon>
        <taxon>Pseudomonadati</taxon>
        <taxon>Verrucomicrobiota</taxon>
        <taxon>Opitutia</taxon>
        <taxon>Opitutales</taxon>
        <taxon>Opitutaceae</taxon>
        <taxon>Termitidicoccus</taxon>
    </lineage>
</organism>
<gene>
    <name evidence="1" type="ORF">AW736_10335</name>
</gene>
<name>A0A178IJU9_9BACT</name>
<protein>
    <submittedName>
        <fullName evidence="1">Uncharacterized protein</fullName>
    </submittedName>
</protein>
<dbReference type="Proteomes" id="UP000078486">
    <property type="component" value="Unassembled WGS sequence"/>
</dbReference>
<accession>A0A178IJU9</accession>
<reference evidence="1 2" key="1">
    <citation type="submission" date="2016-01" db="EMBL/GenBank/DDBJ databases">
        <title>High potential of lignocellulose degradation of a new Verrucomicrobia species.</title>
        <authorList>
            <person name="Wang Y."/>
            <person name="Shi Y."/>
            <person name="Qiu Z."/>
            <person name="Liu S."/>
            <person name="Yang H."/>
        </authorList>
    </citation>
    <scope>NUCLEOTIDE SEQUENCE [LARGE SCALE GENOMIC DNA]</scope>
    <source>
        <strain evidence="1 2">TSB47</strain>
    </source>
</reference>